<evidence type="ECO:0000313" key="6">
    <source>
        <dbReference type="EMBL" id="MBI1685106.1"/>
    </source>
</evidence>
<dbReference type="PROSITE" id="PS50977">
    <property type="entry name" value="HTH_TETR_2"/>
    <property type="match status" value="1"/>
</dbReference>
<dbReference type="PANTHER" id="PTHR47506:SF6">
    <property type="entry name" value="HTH-TYPE TRANSCRIPTIONAL REPRESSOR NEMR"/>
    <property type="match status" value="1"/>
</dbReference>
<evidence type="ECO:0000256" key="1">
    <source>
        <dbReference type="ARBA" id="ARBA00023015"/>
    </source>
</evidence>
<proteinExistence type="predicted"/>
<sequence>MTAVRKKSELTREHILATGRELVLRQGFGGMGLKELLDASGVPKGSFYYYFASKEAFGCALLDDYCAEYGVKLAGLFDTGASGRDKLMAYWAVWLDTDAACGMADRCLVVKLAAEISDLSEDMRLILNTGVERLVRRIAAVIVEGRDDGSLPGSGDPVATARAMYALWLGAAILAKLSKDQGPLREALRTTEQMLAAA</sequence>
<name>A0ABS0SZP5_9CAUL</name>
<dbReference type="SUPFAM" id="SSF48498">
    <property type="entry name" value="Tetracyclin repressor-like, C-terminal domain"/>
    <property type="match status" value="1"/>
</dbReference>
<dbReference type="InterPro" id="IPR011075">
    <property type="entry name" value="TetR_C"/>
</dbReference>
<organism evidence="6 7">
    <name type="scientific">Caulobacter hibisci</name>
    <dbReference type="NCBI Taxonomy" id="2035993"/>
    <lineage>
        <taxon>Bacteria</taxon>
        <taxon>Pseudomonadati</taxon>
        <taxon>Pseudomonadota</taxon>
        <taxon>Alphaproteobacteria</taxon>
        <taxon>Caulobacterales</taxon>
        <taxon>Caulobacteraceae</taxon>
        <taxon>Caulobacter</taxon>
    </lineage>
</organism>
<reference evidence="6 7" key="1">
    <citation type="submission" date="2020-11" db="EMBL/GenBank/DDBJ databases">
        <title>genome sequence of strain KACC 18849.</title>
        <authorList>
            <person name="Gao J."/>
            <person name="Zhang X."/>
        </authorList>
    </citation>
    <scope>NUCLEOTIDE SEQUENCE [LARGE SCALE GENOMIC DNA]</scope>
    <source>
        <strain evidence="6 7">KACC 18849</strain>
    </source>
</reference>
<dbReference type="PRINTS" id="PR00455">
    <property type="entry name" value="HTHTETR"/>
</dbReference>
<keyword evidence="3" id="KW-0804">Transcription</keyword>
<dbReference type="InterPro" id="IPR036271">
    <property type="entry name" value="Tet_transcr_reg_TetR-rel_C_sf"/>
</dbReference>
<dbReference type="Pfam" id="PF16925">
    <property type="entry name" value="TetR_C_13"/>
    <property type="match status" value="1"/>
</dbReference>
<comment type="caution">
    <text evidence="6">The sequence shown here is derived from an EMBL/GenBank/DDBJ whole genome shotgun (WGS) entry which is preliminary data.</text>
</comment>
<evidence type="ECO:0000256" key="4">
    <source>
        <dbReference type="PROSITE-ProRule" id="PRU00335"/>
    </source>
</evidence>
<keyword evidence="7" id="KW-1185">Reference proteome</keyword>
<evidence type="ECO:0000256" key="3">
    <source>
        <dbReference type="ARBA" id="ARBA00023163"/>
    </source>
</evidence>
<dbReference type="Proteomes" id="UP000639859">
    <property type="component" value="Unassembled WGS sequence"/>
</dbReference>
<dbReference type="Gene3D" id="1.10.357.10">
    <property type="entry name" value="Tetracycline Repressor, domain 2"/>
    <property type="match status" value="1"/>
</dbReference>
<protein>
    <submittedName>
        <fullName evidence="6">TetR/AcrR family transcriptional regulator</fullName>
    </submittedName>
</protein>
<dbReference type="RefSeq" id="WP_198577021.1">
    <property type="nucleotide sequence ID" value="NZ_JADWOX010000011.1"/>
</dbReference>
<keyword evidence="2 4" id="KW-0238">DNA-binding</keyword>
<keyword evidence="1" id="KW-0805">Transcription regulation</keyword>
<dbReference type="InterPro" id="IPR001647">
    <property type="entry name" value="HTH_TetR"/>
</dbReference>
<evidence type="ECO:0000313" key="7">
    <source>
        <dbReference type="Proteomes" id="UP000639859"/>
    </source>
</evidence>
<feature type="domain" description="HTH tetR-type" evidence="5">
    <location>
        <begin position="9"/>
        <end position="69"/>
    </location>
</feature>
<dbReference type="Pfam" id="PF00440">
    <property type="entry name" value="TetR_N"/>
    <property type="match status" value="1"/>
</dbReference>
<dbReference type="InterPro" id="IPR009057">
    <property type="entry name" value="Homeodomain-like_sf"/>
</dbReference>
<feature type="DNA-binding region" description="H-T-H motif" evidence="4">
    <location>
        <begin position="32"/>
        <end position="51"/>
    </location>
</feature>
<evidence type="ECO:0000256" key="2">
    <source>
        <dbReference type="ARBA" id="ARBA00023125"/>
    </source>
</evidence>
<gene>
    <name evidence="6" type="ORF">I4Q42_15655</name>
</gene>
<dbReference type="SUPFAM" id="SSF46689">
    <property type="entry name" value="Homeodomain-like"/>
    <property type="match status" value="1"/>
</dbReference>
<dbReference type="PANTHER" id="PTHR47506">
    <property type="entry name" value="TRANSCRIPTIONAL REGULATORY PROTEIN"/>
    <property type="match status" value="1"/>
</dbReference>
<evidence type="ECO:0000259" key="5">
    <source>
        <dbReference type="PROSITE" id="PS50977"/>
    </source>
</evidence>
<dbReference type="EMBL" id="JADWOX010000011">
    <property type="protein sequence ID" value="MBI1685106.1"/>
    <property type="molecule type" value="Genomic_DNA"/>
</dbReference>
<accession>A0ABS0SZP5</accession>